<accession>W4LLJ1</accession>
<gene>
    <name evidence="1" type="ORF">ETSY2_42120</name>
</gene>
<dbReference type="AlphaFoldDB" id="W4LLJ1"/>
<keyword evidence="2" id="KW-1185">Reference proteome</keyword>
<protein>
    <submittedName>
        <fullName evidence="1">Uncharacterized protein</fullName>
    </submittedName>
</protein>
<name>W4LLJ1_9BACT</name>
<dbReference type="InterPro" id="IPR036895">
    <property type="entry name" value="Uracil-DNA_glycosylase-like_sf"/>
</dbReference>
<dbReference type="EMBL" id="AZHX01001906">
    <property type="protein sequence ID" value="ETW98827.1"/>
    <property type="molecule type" value="Genomic_DNA"/>
</dbReference>
<dbReference type="Gene3D" id="3.40.470.10">
    <property type="entry name" value="Uracil-DNA glycosylase-like domain"/>
    <property type="match status" value="1"/>
</dbReference>
<evidence type="ECO:0000313" key="1">
    <source>
        <dbReference type="EMBL" id="ETW98827.1"/>
    </source>
</evidence>
<organism evidence="1 2">
    <name type="scientific">Candidatus Entotheonella gemina</name>
    <dbReference type="NCBI Taxonomy" id="1429439"/>
    <lineage>
        <taxon>Bacteria</taxon>
        <taxon>Pseudomonadati</taxon>
        <taxon>Nitrospinota/Tectimicrobiota group</taxon>
        <taxon>Candidatus Tectimicrobiota</taxon>
        <taxon>Candidatus Entotheonellia</taxon>
        <taxon>Candidatus Entotheonellales</taxon>
        <taxon>Candidatus Entotheonellaceae</taxon>
        <taxon>Candidatus Entotheonella</taxon>
    </lineage>
</organism>
<evidence type="ECO:0000313" key="2">
    <source>
        <dbReference type="Proteomes" id="UP000019140"/>
    </source>
</evidence>
<reference evidence="1 2" key="1">
    <citation type="journal article" date="2014" name="Nature">
        <title>An environmental bacterial taxon with a large and distinct metabolic repertoire.</title>
        <authorList>
            <person name="Wilson M.C."/>
            <person name="Mori T."/>
            <person name="Ruckert C."/>
            <person name="Uria A.R."/>
            <person name="Helf M.J."/>
            <person name="Takada K."/>
            <person name="Gernert C."/>
            <person name="Steffens U.A."/>
            <person name="Heycke N."/>
            <person name="Schmitt S."/>
            <person name="Rinke C."/>
            <person name="Helfrich E.J."/>
            <person name="Brachmann A.O."/>
            <person name="Gurgui C."/>
            <person name="Wakimoto T."/>
            <person name="Kracht M."/>
            <person name="Crusemann M."/>
            <person name="Hentschel U."/>
            <person name="Abe I."/>
            <person name="Matsunaga S."/>
            <person name="Kalinowski J."/>
            <person name="Takeyama H."/>
            <person name="Piel J."/>
        </authorList>
    </citation>
    <scope>NUCLEOTIDE SEQUENCE [LARGE SCALE GENOMIC DNA]</scope>
    <source>
        <strain evidence="2">TSY2</strain>
    </source>
</reference>
<proteinExistence type="predicted"/>
<comment type="caution">
    <text evidence="1">The sequence shown here is derived from an EMBL/GenBank/DDBJ whole genome shotgun (WGS) entry which is preliminary data.</text>
</comment>
<dbReference type="Proteomes" id="UP000019140">
    <property type="component" value="Unassembled WGS sequence"/>
</dbReference>
<dbReference type="HOGENOM" id="CLU_2492092_0_0_7"/>
<sequence>MIEAIGPERIVTLGQVPLRAVSEIFGLPLTLHLSELRGVIQWATIRGDSIPVAATYFAGNNRHRGFGNIVRTIEQVLSTNTERKKA</sequence>